<proteinExistence type="predicted"/>
<dbReference type="AlphaFoldDB" id="A0A0A8YJP8"/>
<dbReference type="EMBL" id="GBRH01275088">
    <property type="protein sequence ID" value="JAD22807.1"/>
    <property type="molecule type" value="Transcribed_RNA"/>
</dbReference>
<name>A0A0A8YJP8_ARUDO</name>
<organism evidence="1">
    <name type="scientific">Arundo donax</name>
    <name type="common">Giant reed</name>
    <name type="synonym">Donax arundinaceus</name>
    <dbReference type="NCBI Taxonomy" id="35708"/>
    <lineage>
        <taxon>Eukaryota</taxon>
        <taxon>Viridiplantae</taxon>
        <taxon>Streptophyta</taxon>
        <taxon>Embryophyta</taxon>
        <taxon>Tracheophyta</taxon>
        <taxon>Spermatophyta</taxon>
        <taxon>Magnoliopsida</taxon>
        <taxon>Liliopsida</taxon>
        <taxon>Poales</taxon>
        <taxon>Poaceae</taxon>
        <taxon>PACMAD clade</taxon>
        <taxon>Arundinoideae</taxon>
        <taxon>Arundineae</taxon>
        <taxon>Arundo</taxon>
    </lineage>
</organism>
<reference evidence="1" key="2">
    <citation type="journal article" date="2015" name="Data Brief">
        <title>Shoot transcriptome of the giant reed, Arundo donax.</title>
        <authorList>
            <person name="Barrero R.A."/>
            <person name="Guerrero F.D."/>
            <person name="Moolhuijzen P."/>
            <person name="Goolsby J.A."/>
            <person name="Tidwell J."/>
            <person name="Bellgard S.E."/>
            <person name="Bellgard M.I."/>
        </authorList>
    </citation>
    <scope>NUCLEOTIDE SEQUENCE</scope>
    <source>
        <tissue evidence="1">Shoot tissue taken approximately 20 cm above the soil surface</tissue>
    </source>
</reference>
<protein>
    <submittedName>
        <fullName evidence="1">Uncharacterized protein</fullName>
    </submittedName>
</protein>
<reference evidence="1" key="1">
    <citation type="submission" date="2014-09" db="EMBL/GenBank/DDBJ databases">
        <authorList>
            <person name="Magalhaes I.L.F."/>
            <person name="Oliveira U."/>
            <person name="Santos F.R."/>
            <person name="Vidigal T.H.D.A."/>
            <person name="Brescovit A.D."/>
            <person name="Santos A.J."/>
        </authorList>
    </citation>
    <scope>NUCLEOTIDE SEQUENCE</scope>
    <source>
        <tissue evidence="1">Shoot tissue taken approximately 20 cm above the soil surface</tissue>
    </source>
</reference>
<sequence>MYASIIFALLVRACSTSCGCVRTCSSAEAEQLAELASRSLCCV</sequence>
<evidence type="ECO:0000313" key="1">
    <source>
        <dbReference type="EMBL" id="JAD22807.1"/>
    </source>
</evidence>
<accession>A0A0A8YJP8</accession>